<evidence type="ECO:0000313" key="1">
    <source>
        <dbReference type="EMBL" id="RIA81368.1"/>
    </source>
</evidence>
<sequence>MAPPQLIQPNPTSTFNATFIKWCAHNLYAITDLGLSKPANEKSNKKVYGILLYVAPEDSRGKIYIQESDIYGIIIYETRFNIKVPHLIMVDTFKQCVEADPLKRPTAKYLLNELN</sequence>
<gene>
    <name evidence="1" type="ORF">C1645_837133</name>
</gene>
<proteinExistence type="predicted"/>
<dbReference type="SUPFAM" id="SSF56112">
    <property type="entry name" value="Protein kinase-like (PK-like)"/>
    <property type="match status" value="1"/>
</dbReference>
<comment type="caution">
    <text evidence="1">The sequence shown here is derived from an EMBL/GenBank/DDBJ whole genome shotgun (WGS) entry which is preliminary data.</text>
</comment>
<keyword evidence="2" id="KW-1185">Reference proteome</keyword>
<accession>A0A397S5U1</accession>
<organism evidence="1 2">
    <name type="scientific">Glomus cerebriforme</name>
    <dbReference type="NCBI Taxonomy" id="658196"/>
    <lineage>
        <taxon>Eukaryota</taxon>
        <taxon>Fungi</taxon>
        <taxon>Fungi incertae sedis</taxon>
        <taxon>Mucoromycota</taxon>
        <taxon>Glomeromycotina</taxon>
        <taxon>Glomeromycetes</taxon>
        <taxon>Glomerales</taxon>
        <taxon>Glomeraceae</taxon>
        <taxon>Glomus</taxon>
    </lineage>
</organism>
<dbReference type="EMBL" id="QKYT01000808">
    <property type="protein sequence ID" value="RIA81368.1"/>
    <property type="molecule type" value="Genomic_DNA"/>
</dbReference>
<name>A0A397S5U1_9GLOM</name>
<dbReference type="AlphaFoldDB" id="A0A397S5U1"/>
<dbReference type="Proteomes" id="UP000265703">
    <property type="component" value="Unassembled WGS sequence"/>
</dbReference>
<evidence type="ECO:0008006" key="3">
    <source>
        <dbReference type="Google" id="ProtNLM"/>
    </source>
</evidence>
<protein>
    <recommendedName>
        <fullName evidence="3">Protein kinase domain-containing protein</fullName>
    </recommendedName>
</protein>
<dbReference type="InterPro" id="IPR011009">
    <property type="entry name" value="Kinase-like_dom_sf"/>
</dbReference>
<evidence type="ECO:0000313" key="2">
    <source>
        <dbReference type="Proteomes" id="UP000265703"/>
    </source>
</evidence>
<reference evidence="1 2" key="1">
    <citation type="submission" date="2018-06" db="EMBL/GenBank/DDBJ databases">
        <title>Comparative genomics reveals the genomic features of Rhizophagus irregularis, R. cerebriforme, R. diaphanum and Gigaspora rosea, and their symbiotic lifestyle signature.</title>
        <authorList>
            <person name="Morin E."/>
            <person name="San Clemente H."/>
            <person name="Chen E.C.H."/>
            <person name="De La Providencia I."/>
            <person name="Hainaut M."/>
            <person name="Kuo A."/>
            <person name="Kohler A."/>
            <person name="Murat C."/>
            <person name="Tang N."/>
            <person name="Roy S."/>
            <person name="Loubradou J."/>
            <person name="Henrissat B."/>
            <person name="Grigoriev I.V."/>
            <person name="Corradi N."/>
            <person name="Roux C."/>
            <person name="Martin F.M."/>
        </authorList>
    </citation>
    <scope>NUCLEOTIDE SEQUENCE [LARGE SCALE GENOMIC DNA]</scope>
    <source>
        <strain evidence="1 2">DAOM 227022</strain>
    </source>
</reference>
<dbReference type="Gene3D" id="1.10.510.10">
    <property type="entry name" value="Transferase(Phosphotransferase) domain 1"/>
    <property type="match status" value="1"/>
</dbReference>